<organism evidence="6">
    <name type="scientific">bioreactor metagenome</name>
    <dbReference type="NCBI Taxonomy" id="1076179"/>
    <lineage>
        <taxon>unclassified sequences</taxon>
        <taxon>metagenomes</taxon>
        <taxon>ecological metagenomes</taxon>
    </lineage>
</organism>
<dbReference type="InterPro" id="IPR057240">
    <property type="entry name" value="ParB_dimer_C"/>
</dbReference>
<dbReference type="NCBIfam" id="TIGR00180">
    <property type="entry name" value="parB_part"/>
    <property type="match status" value="1"/>
</dbReference>
<evidence type="ECO:0000313" key="6">
    <source>
        <dbReference type="EMBL" id="MPM21649.1"/>
    </source>
</evidence>
<evidence type="ECO:0000259" key="5">
    <source>
        <dbReference type="SMART" id="SM00470"/>
    </source>
</evidence>
<evidence type="ECO:0000256" key="3">
    <source>
        <dbReference type="ARBA" id="ARBA00023125"/>
    </source>
</evidence>
<evidence type="ECO:0000256" key="2">
    <source>
        <dbReference type="ARBA" id="ARBA00022829"/>
    </source>
</evidence>
<comment type="similarity">
    <text evidence="1">Belongs to the ParB family.</text>
</comment>
<feature type="region of interest" description="Disordered" evidence="4">
    <location>
        <begin position="22"/>
        <end position="132"/>
    </location>
</feature>
<feature type="compositionally biased region" description="Low complexity" evidence="4">
    <location>
        <begin position="47"/>
        <end position="66"/>
    </location>
</feature>
<dbReference type="SUPFAM" id="SSF110849">
    <property type="entry name" value="ParB/Sulfiredoxin"/>
    <property type="match status" value="1"/>
</dbReference>
<protein>
    <submittedName>
        <fullName evidence="6">Nucleoid occlusion protein</fullName>
    </submittedName>
</protein>
<dbReference type="GO" id="GO:0045881">
    <property type="term" value="P:positive regulation of sporulation resulting in formation of a cellular spore"/>
    <property type="evidence" value="ECO:0007669"/>
    <property type="project" value="TreeGrafter"/>
</dbReference>
<dbReference type="FunFam" id="1.10.10.2830:FF:000001">
    <property type="entry name" value="Chromosome partitioning protein ParB"/>
    <property type="match status" value="1"/>
</dbReference>
<comment type="caution">
    <text evidence="6">The sequence shown here is derived from an EMBL/GenBank/DDBJ whole genome shotgun (WGS) entry which is preliminary data.</text>
</comment>
<evidence type="ECO:0000256" key="4">
    <source>
        <dbReference type="SAM" id="MobiDB-lite"/>
    </source>
</evidence>
<dbReference type="SMART" id="SM00470">
    <property type="entry name" value="ParB"/>
    <property type="match status" value="1"/>
</dbReference>
<dbReference type="GO" id="GO:0005694">
    <property type="term" value="C:chromosome"/>
    <property type="evidence" value="ECO:0007669"/>
    <property type="project" value="TreeGrafter"/>
</dbReference>
<keyword evidence="3" id="KW-0238">DNA-binding</keyword>
<dbReference type="EMBL" id="VSSQ01003635">
    <property type="protein sequence ID" value="MPM21649.1"/>
    <property type="molecule type" value="Genomic_DNA"/>
</dbReference>
<dbReference type="Pfam" id="PF02195">
    <property type="entry name" value="ParB_N"/>
    <property type="match status" value="1"/>
</dbReference>
<feature type="compositionally biased region" description="Basic and acidic residues" evidence="4">
    <location>
        <begin position="90"/>
        <end position="101"/>
    </location>
</feature>
<dbReference type="InterPro" id="IPR003115">
    <property type="entry name" value="ParB_N"/>
</dbReference>
<evidence type="ECO:0000256" key="1">
    <source>
        <dbReference type="ARBA" id="ARBA00006295"/>
    </source>
</evidence>
<proteinExistence type="inferred from homology"/>
<name>A0A644XZW6_9ZZZZ</name>
<dbReference type="SUPFAM" id="SSF109709">
    <property type="entry name" value="KorB DNA-binding domain-like"/>
    <property type="match status" value="1"/>
</dbReference>
<accession>A0A644XZW6</accession>
<dbReference type="FunFam" id="3.90.1530.30:FF:000001">
    <property type="entry name" value="Chromosome partitioning protein ParB"/>
    <property type="match status" value="1"/>
</dbReference>
<feature type="compositionally biased region" description="Basic and acidic residues" evidence="4">
    <location>
        <begin position="22"/>
        <end position="38"/>
    </location>
</feature>
<dbReference type="GO" id="GO:0003677">
    <property type="term" value="F:DNA binding"/>
    <property type="evidence" value="ECO:0007669"/>
    <property type="project" value="UniProtKB-KW"/>
</dbReference>
<dbReference type="InterPro" id="IPR041468">
    <property type="entry name" value="HTH_ParB/Spo0J"/>
</dbReference>
<dbReference type="InterPro" id="IPR050336">
    <property type="entry name" value="Chromosome_partition/occlusion"/>
</dbReference>
<dbReference type="GO" id="GO:0007059">
    <property type="term" value="P:chromosome segregation"/>
    <property type="evidence" value="ECO:0007669"/>
    <property type="project" value="UniProtKB-KW"/>
</dbReference>
<feature type="compositionally biased region" description="Low complexity" evidence="4">
    <location>
        <begin position="107"/>
        <end position="122"/>
    </location>
</feature>
<dbReference type="Gene3D" id="1.10.10.2830">
    <property type="match status" value="1"/>
</dbReference>
<feature type="region of interest" description="Disordered" evidence="4">
    <location>
        <begin position="327"/>
        <end position="350"/>
    </location>
</feature>
<reference evidence="6" key="1">
    <citation type="submission" date="2019-08" db="EMBL/GenBank/DDBJ databases">
        <authorList>
            <person name="Kucharzyk K."/>
            <person name="Murdoch R.W."/>
            <person name="Higgins S."/>
            <person name="Loffler F."/>
        </authorList>
    </citation>
    <scope>NUCLEOTIDE SEQUENCE</scope>
</reference>
<dbReference type="AlphaFoldDB" id="A0A644XZW6"/>
<dbReference type="Pfam" id="PF23552">
    <property type="entry name" value="ParB_C"/>
    <property type="match status" value="1"/>
</dbReference>
<dbReference type="InterPro" id="IPR036086">
    <property type="entry name" value="ParB/Sulfiredoxin_sf"/>
</dbReference>
<sequence>MAERRAGLGRGLGELFQRTDLEAPAHPVDQHVIVDKLHGAKPGESPARSQASTARPTASRTTQAPAEATRTTDNSPVNAKRDGAPGAPQEAERSQGVRNVREAQAIVTDDAAAVEADAATTEGSNGGREGVVDPANGYYAEIPIERIHANLKQPRQVFDEDALQELVGSIREVGLLQPIVVREDGYGAYELVMGERRWRASALAGLETVPSIVRETADDDMLRDALLENIHRVQLNPLEEAAAYQQLMEDFGCTQQELGARIKRSRSQIANMIRLLNLPPSVQRQVAAGDISAGHARALLGLPDRWAQERLATRIVTEGLSVRKTEEIVAGGSDQGPQPGRRNGRDRDPRLQELSTQLGDYFDTRVEVTRGARKGKIVMEFVSEEDLQRIMDLLQPGSRRPARTA</sequence>
<dbReference type="PANTHER" id="PTHR33375">
    <property type="entry name" value="CHROMOSOME-PARTITIONING PROTEIN PARB-RELATED"/>
    <property type="match status" value="1"/>
</dbReference>
<keyword evidence="2" id="KW-0159">Chromosome partition</keyword>
<dbReference type="InterPro" id="IPR004437">
    <property type="entry name" value="ParB/RepB/Spo0J"/>
</dbReference>
<feature type="domain" description="ParB-like N-terminal" evidence="5">
    <location>
        <begin position="140"/>
        <end position="230"/>
    </location>
</feature>
<gene>
    <name evidence="6" type="primary">noc_23</name>
    <name evidence="6" type="ORF">SDC9_68094</name>
</gene>
<dbReference type="Pfam" id="PF17762">
    <property type="entry name" value="HTH_ParB"/>
    <property type="match status" value="1"/>
</dbReference>
<dbReference type="PANTHER" id="PTHR33375:SF1">
    <property type="entry name" value="CHROMOSOME-PARTITIONING PROTEIN PARB-RELATED"/>
    <property type="match status" value="1"/>
</dbReference>
<dbReference type="Gene3D" id="3.90.1530.30">
    <property type="match status" value="1"/>
</dbReference>
<dbReference type="CDD" id="cd16393">
    <property type="entry name" value="SPO0J_N"/>
    <property type="match status" value="1"/>
</dbReference>